<keyword evidence="4" id="KW-0677">Repeat</keyword>
<organism evidence="8 9">
    <name type="scientific">Acidipila rosea</name>
    <dbReference type="NCBI Taxonomy" id="768535"/>
    <lineage>
        <taxon>Bacteria</taxon>
        <taxon>Pseudomonadati</taxon>
        <taxon>Acidobacteriota</taxon>
        <taxon>Terriglobia</taxon>
        <taxon>Terriglobales</taxon>
        <taxon>Acidobacteriaceae</taxon>
        <taxon>Acidipila</taxon>
    </lineage>
</organism>
<dbReference type="InterPro" id="IPR051347">
    <property type="entry name" value="Circadian_clock_KaiC-rel"/>
</dbReference>
<proteinExistence type="predicted"/>
<dbReference type="GO" id="GO:0016787">
    <property type="term" value="F:hydrolase activity"/>
    <property type="evidence" value="ECO:0007669"/>
    <property type="project" value="UniProtKB-KW"/>
</dbReference>
<name>A0A4R1LBR6_9BACT</name>
<dbReference type="GO" id="GO:0004674">
    <property type="term" value="F:protein serine/threonine kinase activity"/>
    <property type="evidence" value="ECO:0007669"/>
    <property type="project" value="UniProtKB-EC"/>
</dbReference>
<keyword evidence="6" id="KW-0378">Hydrolase</keyword>
<dbReference type="InterPro" id="IPR027417">
    <property type="entry name" value="P-loop_NTPase"/>
</dbReference>
<dbReference type="Proteomes" id="UP000295210">
    <property type="component" value="Unassembled WGS sequence"/>
</dbReference>
<dbReference type="PROSITE" id="PS51146">
    <property type="entry name" value="KAIC"/>
    <property type="match status" value="2"/>
</dbReference>
<dbReference type="PANTHER" id="PTHR42926:SF1">
    <property type="entry name" value="CIRCADIAN CLOCK OSCILLATOR PROTEIN KAIC 1"/>
    <property type="match status" value="1"/>
</dbReference>
<dbReference type="InterPro" id="IPR010624">
    <property type="entry name" value="KaiC_dom"/>
</dbReference>
<dbReference type="RefSeq" id="WP_131991973.1">
    <property type="nucleotide sequence ID" value="NZ_SMGK01000001.1"/>
</dbReference>
<dbReference type="EMBL" id="SMGK01000001">
    <property type="protein sequence ID" value="TCK75812.1"/>
    <property type="molecule type" value="Genomic_DNA"/>
</dbReference>
<dbReference type="EC" id="2.7.11.1" evidence="1"/>
<evidence type="ECO:0000259" key="7">
    <source>
        <dbReference type="PROSITE" id="PS51146"/>
    </source>
</evidence>
<keyword evidence="2" id="KW-0597">Phosphoprotein</keyword>
<gene>
    <name evidence="8" type="ORF">C7378_0806</name>
</gene>
<dbReference type="PANTHER" id="PTHR42926">
    <property type="match status" value="1"/>
</dbReference>
<reference evidence="8 9" key="1">
    <citation type="submission" date="2019-03" db="EMBL/GenBank/DDBJ databases">
        <title>Genomic Encyclopedia of Type Strains, Phase IV (KMG-IV): sequencing the most valuable type-strain genomes for metagenomic binning, comparative biology and taxonomic classification.</title>
        <authorList>
            <person name="Goeker M."/>
        </authorList>
    </citation>
    <scope>NUCLEOTIDE SEQUENCE [LARGE SCALE GENOMIC DNA]</scope>
    <source>
        <strain evidence="8 9">DSM 103428</strain>
    </source>
</reference>
<evidence type="ECO:0000256" key="4">
    <source>
        <dbReference type="ARBA" id="ARBA00022737"/>
    </source>
</evidence>
<keyword evidence="9" id="KW-1185">Reference proteome</keyword>
<dbReference type="InterPro" id="IPR014774">
    <property type="entry name" value="KaiC-like_dom"/>
</dbReference>
<evidence type="ECO:0000313" key="9">
    <source>
        <dbReference type="Proteomes" id="UP000295210"/>
    </source>
</evidence>
<dbReference type="PIRSF" id="PIRSF039117">
    <property type="entry name" value="KaiC"/>
    <property type="match status" value="1"/>
</dbReference>
<dbReference type="SUPFAM" id="SSF52540">
    <property type="entry name" value="P-loop containing nucleoside triphosphate hydrolases"/>
    <property type="match status" value="2"/>
</dbReference>
<evidence type="ECO:0000313" key="8">
    <source>
        <dbReference type="EMBL" id="TCK75812.1"/>
    </source>
</evidence>
<comment type="caution">
    <text evidence="8">The sequence shown here is derived from an EMBL/GenBank/DDBJ whole genome shotgun (WGS) entry which is preliminary data.</text>
</comment>
<evidence type="ECO:0000256" key="2">
    <source>
        <dbReference type="ARBA" id="ARBA00022553"/>
    </source>
</evidence>
<keyword evidence="3" id="KW-0808">Transferase</keyword>
<protein>
    <recommendedName>
        <fullName evidence="1">non-specific serine/threonine protein kinase</fullName>
        <ecNumber evidence="1">2.7.11.1</ecNumber>
    </recommendedName>
</protein>
<dbReference type="AlphaFoldDB" id="A0A4R1LBR6"/>
<evidence type="ECO:0000256" key="5">
    <source>
        <dbReference type="ARBA" id="ARBA00022777"/>
    </source>
</evidence>
<evidence type="ECO:0000256" key="6">
    <source>
        <dbReference type="ARBA" id="ARBA00022801"/>
    </source>
</evidence>
<dbReference type="InterPro" id="IPR030665">
    <property type="entry name" value="KaiC"/>
</dbReference>
<dbReference type="Gene3D" id="3.40.50.300">
    <property type="entry name" value="P-loop containing nucleotide triphosphate hydrolases"/>
    <property type="match status" value="2"/>
</dbReference>
<dbReference type="OrthoDB" id="9803906at2"/>
<sequence length="492" mass="54063">MTQNGKVKINKLPSGVLGLDEILGGGLPEFSFNIIAGAPGCGKTTLAHQFMFANATEERPALYFTVLGEPALKMLRYQQQYTFFEVEKLNNAVRFVNLSQVLIDGGLEAVLEEIGKQVNSLNPGIVIVDSFRSVLRSKTGPANEIEVQGFMQRLALLLTSCEATTFLIGEYAESELQDNPVFTVADGLFWLYQTVERNSVVRKLQLMKLRGQMSVPGLHTFRITEGGLQAFSRTLGLTGKKRKVPARKRLSSGIPALDEMMGGGIPEGDSLLIAGASGTGKSLLATQFIAAGIRAGEPGIVAVFEERPDEYAGRASIFGLDLETPIRDGTLEVIYLRPLDLSVDEMMQELLDAVKRTDAKRLVIDSLAGFEMALAPGFRADFRESLYRMIFALTGLGITILSTLEMEESFTEFRFSTYSISFLTDDIIRLRYVEIDGQLRKIMMVVKMRGAAHSPDIREYEITADGVTIGERLANYSELITGIPHKTESSGN</sequence>
<evidence type="ECO:0000256" key="3">
    <source>
        <dbReference type="ARBA" id="ARBA00022679"/>
    </source>
</evidence>
<dbReference type="Pfam" id="PF06745">
    <property type="entry name" value="ATPase"/>
    <property type="match status" value="2"/>
</dbReference>
<accession>A0A4R1LBR6</accession>
<evidence type="ECO:0000256" key="1">
    <source>
        <dbReference type="ARBA" id="ARBA00012513"/>
    </source>
</evidence>
<feature type="domain" description="KaiC" evidence="7">
    <location>
        <begin position="10"/>
        <end position="244"/>
    </location>
</feature>
<dbReference type="GO" id="GO:0005524">
    <property type="term" value="F:ATP binding"/>
    <property type="evidence" value="ECO:0007669"/>
    <property type="project" value="InterPro"/>
</dbReference>
<keyword evidence="5" id="KW-0418">Kinase</keyword>
<feature type="domain" description="KaiC" evidence="7">
    <location>
        <begin position="248"/>
        <end position="483"/>
    </location>
</feature>